<dbReference type="AlphaFoldDB" id="A0AAD9LY69"/>
<protein>
    <submittedName>
        <fullName evidence="2">Uncharacterized protein</fullName>
    </submittedName>
</protein>
<dbReference type="EMBL" id="MU842908">
    <property type="protein sequence ID" value="KAK2026771.1"/>
    <property type="molecule type" value="Genomic_DNA"/>
</dbReference>
<evidence type="ECO:0000313" key="2">
    <source>
        <dbReference type="EMBL" id="KAK2026771.1"/>
    </source>
</evidence>
<organism evidence="2 3">
    <name type="scientific">Colletotrichum zoysiae</name>
    <dbReference type="NCBI Taxonomy" id="1216348"/>
    <lineage>
        <taxon>Eukaryota</taxon>
        <taxon>Fungi</taxon>
        <taxon>Dikarya</taxon>
        <taxon>Ascomycota</taxon>
        <taxon>Pezizomycotina</taxon>
        <taxon>Sordariomycetes</taxon>
        <taxon>Hypocreomycetidae</taxon>
        <taxon>Glomerellales</taxon>
        <taxon>Glomerellaceae</taxon>
        <taxon>Colletotrichum</taxon>
        <taxon>Colletotrichum graminicola species complex</taxon>
    </lineage>
</organism>
<feature type="transmembrane region" description="Helical" evidence="1">
    <location>
        <begin position="20"/>
        <end position="39"/>
    </location>
</feature>
<proteinExistence type="predicted"/>
<keyword evidence="1" id="KW-0812">Transmembrane</keyword>
<keyword evidence="3" id="KW-1185">Reference proteome</keyword>
<evidence type="ECO:0000313" key="3">
    <source>
        <dbReference type="Proteomes" id="UP001232148"/>
    </source>
</evidence>
<evidence type="ECO:0000256" key="1">
    <source>
        <dbReference type="SAM" id="Phobius"/>
    </source>
</evidence>
<reference evidence="2" key="1">
    <citation type="submission" date="2021-06" db="EMBL/GenBank/DDBJ databases">
        <title>Comparative genomics, transcriptomics and evolutionary studies reveal genomic signatures of adaptation to plant cell wall in hemibiotrophic fungi.</title>
        <authorList>
            <consortium name="DOE Joint Genome Institute"/>
            <person name="Baroncelli R."/>
            <person name="Diaz J.F."/>
            <person name="Benocci T."/>
            <person name="Peng M."/>
            <person name="Battaglia E."/>
            <person name="Haridas S."/>
            <person name="Andreopoulos W."/>
            <person name="Labutti K."/>
            <person name="Pangilinan J."/>
            <person name="Floch G.L."/>
            <person name="Makela M.R."/>
            <person name="Henrissat B."/>
            <person name="Grigoriev I.V."/>
            <person name="Crouch J.A."/>
            <person name="De Vries R.P."/>
            <person name="Sukno S.A."/>
            <person name="Thon M.R."/>
        </authorList>
    </citation>
    <scope>NUCLEOTIDE SEQUENCE</scope>
    <source>
        <strain evidence="2">MAFF235873</strain>
    </source>
</reference>
<gene>
    <name evidence="2" type="ORF">LX32DRAFT_12930</name>
</gene>
<dbReference type="Proteomes" id="UP001232148">
    <property type="component" value="Unassembled WGS sequence"/>
</dbReference>
<name>A0AAD9LY69_9PEZI</name>
<comment type="caution">
    <text evidence="2">The sequence shown here is derived from an EMBL/GenBank/DDBJ whole genome shotgun (WGS) entry which is preliminary data.</text>
</comment>
<keyword evidence="1" id="KW-1133">Transmembrane helix</keyword>
<keyword evidence="1" id="KW-0472">Membrane</keyword>
<sequence length="130" mass="14209">MEKRDLRRRGVGEGRGGANLAARFVSPFFFSFLLLLLFFPSSSSFFSFFGLLGWERARLGGSGDGSVDGWMDGWMDDGWMDILRNVVMKAGATVGFASCTHTHTHTHTHTRTTPGPSAFGVSYLGLSPVQ</sequence>
<accession>A0AAD9LY69</accession>